<feature type="transmembrane region" description="Helical" evidence="1">
    <location>
        <begin position="38"/>
        <end position="56"/>
    </location>
</feature>
<protein>
    <recommendedName>
        <fullName evidence="4">Zn-finger containing protein</fullName>
    </recommendedName>
</protein>
<sequence>MFGFRNFMAGRYGSDALTYALVIFSLILGLLMNLFRVPFLQLIMLLPLGYCFFRMFSRNIERRAAENRAFLKFWQPIGNWFMGRAARSQDAAHRYFRCPKCRQEVRVPRGKGRINITCPKCGNKFIKKT</sequence>
<reference evidence="2" key="1">
    <citation type="submission" date="2020-08" db="EMBL/GenBank/DDBJ databases">
        <title>Genome public.</title>
        <authorList>
            <person name="Liu C."/>
            <person name="Sun Q."/>
        </authorList>
    </citation>
    <scope>NUCLEOTIDE SEQUENCE</scope>
    <source>
        <strain evidence="2">NSJ-44</strain>
    </source>
</reference>
<keyword evidence="1" id="KW-0472">Membrane</keyword>
<keyword evidence="3" id="KW-1185">Reference proteome</keyword>
<evidence type="ECO:0000313" key="3">
    <source>
        <dbReference type="Proteomes" id="UP000654279"/>
    </source>
</evidence>
<gene>
    <name evidence="2" type="ORF">H8699_10790</name>
</gene>
<dbReference type="EMBL" id="JACRSO010000005">
    <property type="protein sequence ID" value="MBC8529915.1"/>
    <property type="molecule type" value="Genomic_DNA"/>
</dbReference>
<dbReference type="Proteomes" id="UP000654279">
    <property type="component" value="Unassembled WGS sequence"/>
</dbReference>
<evidence type="ECO:0000256" key="1">
    <source>
        <dbReference type="SAM" id="Phobius"/>
    </source>
</evidence>
<keyword evidence="1" id="KW-0812">Transmembrane</keyword>
<dbReference type="Gene3D" id="2.20.28.30">
    <property type="entry name" value="RNA polymerase ii, chain L"/>
    <property type="match status" value="1"/>
</dbReference>
<name>A0A926D039_9FIRM</name>
<organism evidence="2 3">
    <name type="scientific">Luoshenia tenuis</name>
    <dbReference type="NCBI Taxonomy" id="2763654"/>
    <lineage>
        <taxon>Bacteria</taxon>
        <taxon>Bacillati</taxon>
        <taxon>Bacillota</taxon>
        <taxon>Clostridia</taxon>
        <taxon>Christensenellales</taxon>
        <taxon>Christensenellaceae</taxon>
        <taxon>Luoshenia</taxon>
    </lineage>
</organism>
<evidence type="ECO:0000313" key="2">
    <source>
        <dbReference type="EMBL" id="MBC8529915.1"/>
    </source>
</evidence>
<comment type="caution">
    <text evidence="2">The sequence shown here is derived from an EMBL/GenBank/DDBJ whole genome shotgun (WGS) entry which is preliminary data.</text>
</comment>
<dbReference type="AlphaFoldDB" id="A0A926D039"/>
<feature type="transmembrane region" description="Helical" evidence="1">
    <location>
        <begin position="12"/>
        <end position="32"/>
    </location>
</feature>
<evidence type="ECO:0008006" key="4">
    <source>
        <dbReference type="Google" id="ProtNLM"/>
    </source>
</evidence>
<keyword evidence="1" id="KW-1133">Transmembrane helix</keyword>
<accession>A0A926D039</accession>
<proteinExistence type="predicted"/>
<dbReference type="RefSeq" id="WP_249285696.1">
    <property type="nucleotide sequence ID" value="NZ_JACRSO010000005.1"/>
</dbReference>